<reference evidence="3" key="1">
    <citation type="journal article" date="2023" name="Commun. Biol.">
        <title>Genome analysis of Parmales, the sister group of diatoms, reveals the evolutionary specialization of diatoms from phago-mixotrophs to photoautotrophs.</title>
        <authorList>
            <person name="Ban H."/>
            <person name="Sato S."/>
            <person name="Yoshikawa S."/>
            <person name="Yamada K."/>
            <person name="Nakamura Y."/>
            <person name="Ichinomiya M."/>
            <person name="Sato N."/>
            <person name="Blanc-Mathieu R."/>
            <person name="Endo H."/>
            <person name="Kuwata A."/>
            <person name="Ogata H."/>
        </authorList>
    </citation>
    <scope>NUCLEOTIDE SEQUENCE [LARGE SCALE GENOMIC DNA]</scope>
</reference>
<dbReference type="EMBL" id="BLQM01000275">
    <property type="protein sequence ID" value="GMH80049.1"/>
    <property type="molecule type" value="Genomic_DNA"/>
</dbReference>
<protein>
    <submittedName>
        <fullName evidence="2">Uncharacterized protein</fullName>
    </submittedName>
</protein>
<dbReference type="Gene3D" id="3.30.565.10">
    <property type="entry name" value="Histidine kinase-like ATPase, C-terminal domain"/>
    <property type="match status" value="1"/>
</dbReference>
<dbReference type="InterPro" id="IPR036890">
    <property type="entry name" value="HATPase_C_sf"/>
</dbReference>
<organism evidence="2 3">
    <name type="scientific">Triparma laevis f. inornata</name>
    <dbReference type="NCBI Taxonomy" id="1714386"/>
    <lineage>
        <taxon>Eukaryota</taxon>
        <taxon>Sar</taxon>
        <taxon>Stramenopiles</taxon>
        <taxon>Ochrophyta</taxon>
        <taxon>Bolidophyceae</taxon>
        <taxon>Parmales</taxon>
        <taxon>Triparmaceae</taxon>
        <taxon>Triparma</taxon>
    </lineage>
</organism>
<feature type="compositionally biased region" description="Polar residues" evidence="1">
    <location>
        <begin position="265"/>
        <end position="277"/>
    </location>
</feature>
<name>A0A9W7B533_9STRA</name>
<evidence type="ECO:0000313" key="3">
    <source>
        <dbReference type="Proteomes" id="UP001162640"/>
    </source>
</evidence>
<dbReference type="SUPFAM" id="SSF55874">
    <property type="entry name" value="ATPase domain of HSP90 chaperone/DNA topoisomerase II/histidine kinase"/>
    <property type="match status" value="1"/>
</dbReference>
<proteinExistence type="predicted"/>
<gene>
    <name evidence="2" type="ORF">TL16_g08381</name>
</gene>
<feature type="region of interest" description="Disordered" evidence="1">
    <location>
        <begin position="1"/>
        <end position="26"/>
    </location>
</feature>
<dbReference type="AlphaFoldDB" id="A0A9W7B533"/>
<feature type="compositionally biased region" description="Low complexity" evidence="1">
    <location>
        <begin position="9"/>
        <end position="23"/>
    </location>
</feature>
<comment type="caution">
    <text evidence="2">The sequence shown here is derived from an EMBL/GenBank/DDBJ whole genome shotgun (WGS) entry which is preliminary data.</text>
</comment>
<feature type="region of interest" description="Disordered" evidence="1">
    <location>
        <begin position="265"/>
        <end position="285"/>
    </location>
</feature>
<sequence length="337" mass="37838">MPPPPTSLSTAPHKTPSSPASKSKSIHKMGLSSQGFIDWLSRIYDSKTAALFDLLDNADDATSKRSTLKSSKWIQIAPKITQKKTQINCLSIMNGTDPNTLLPISSLLSFALSSKKATSEIGENGVGLKQSVCHLCDSGLVLTRDDKRISIGLLSTKLNKSISNEESDGVIFPRIAFELESVNPSLDEIRRGLTKADEQLGEWRLKEWKEFCPGIVFEEVRQSRAWSFILRFSKSLRSSLRSPPSPPQFIHDSISSSIKNVKQRLQTPLEVETNTPPESNPEKYDSKKRYNFFRVILLRLDCYTVEKPDTNDDFEFGIEAVRYAVRRSEATSYECNI</sequence>
<accession>A0A9W7B533</accession>
<evidence type="ECO:0000313" key="2">
    <source>
        <dbReference type="EMBL" id="GMH80049.1"/>
    </source>
</evidence>
<evidence type="ECO:0000256" key="1">
    <source>
        <dbReference type="SAM" id="MobiDB-lite"/>
    </source>
</evidence>
<dbReference type="Proteomes" id="UP001162640">
    <property type="component" value="Unassembled WGS sequence"/>
</dbReference>